<dbReference type="HOGENOM" id="CLU_039834_1_2_10"/>
<sequence length="302" mass="33709">MVLWLLTCSFSSVGQLPTLHGGTLQRLPDFPSRYVQPRAVDVWLPEGYVPTKKYATLYMHDGQMLFDNTTTWNLQEWHVEETMSRLLREQKIRDCIVVAVWNNGAARFAEYFPQKALTYLPAALRDTLVLRELGGRPQADNYLCFLVRELKPYIDAHFATRPEAASTFVAGSSMGGLISLYAVCEYPRVFGGAACLSTHWTGSLRGTNDAIPQALRAYLLKSRPSPATHRLYFDYGTAGLDAAYKAPQLLADALLRQAGYTTRNLLSREFAGADHSEKAWSQRLALPLEFLLAPVSGIGSVR</sequence>
<dbReference type="eggNOG" id="COG2819">
    <property type="taxonomic scope" value="Bacteria"/>
</dbReference>
<dbReference type="InterPro" id="IPR029058">
    <property type="entry name" value="AB_hydrolase_fold"/>
</dbReference>
<dbReference type="PANTHER" id="PTHR48098:SF6">
    <property type="entry name" value="FERRI-BACILLIBACTIN ESTERASE BESA"/>
    <property type="match status" value="1"/>
</dbReference>
<accession>W8F3G5</accession>
<dbReference type="EMBL" id="CP007145">
    <property type="protein sequence ID" value="AHJ99478.1"/>
    <property type="molecule type" value="Genomic_DNA"/>
</dbReference>
<dbReference type="Pfam" id="PF00756">
    <property type="entry name" value="Esterase"/>
    <property type="match status" value="1"/>
</dbReference>
<dbReference type="Proteomes" id="UP000019423">
    <property type="component" value="Chromosome"/>
</dbReference>
<dbReference type="RefSeq" id="WP_044003524.1">
    <property type="nucleotide sequence ID" value="NZ_CP007145.1"/>
</dbReference>
<dbReference type="PATRIC" id="fig|1227739.3.peg.4036"/>
<dbReference type="SUPFAM" id="SSF53474">
    <property type="entry name" value="alpha/beta-Hydrolases"/>
    <property type="match status" value="1"/>
</dbReference>
<dbReference type="OrthoDB" id="9784036at2"/>
<dbReference type="KEGG" id="hsw:Hsw_3883"/>
<keyword evidence="2" id="KW-1185">Reference proteome</keyword>
<name>W8F3G5_9BACT</name>
<evidence type="ECO:0008006" key="3">
    <source>
        <dbReference type="Google" id="ProtNLM"/>
    </source>
</evidence>
<dbReference type="InterPro" id="IPR000801">
    <property type="entry name" value="Esterase-like"/>
</dbReference>
<reference evidence="1 2" key="1">
    <citation type="submission" date="2014-01" db="EMBL/GenBank/DDBJ databases">
        <title>Complete genome sequence of ionizing-radiation resistance bacterium Hymenobacter swuensis DY53.</title>
        <authorList>
            <person name="Jung J.-H."/>
            <person name="Jeong S.-W."/>
            <person name="Joe M.-H."/>
            <person name="Cho y.-j."/>
            <person name="Kim M.-K."/>
            <person name="Lim S.-Y."/>
        </authorList>
    </citation>
    <scope>NUCLEOTIDE SEQUENCE [LARGE SCALE GENOMIC DNA]</scope>
    <source>
        <strain evidence="1 2">DY53</strain>
    </source>
</reference>
<proteinExistence type="predicted"/>
<dbReference type="STRING" id="1227739.Hsw_3883"/>
<protein>
    <recommendedName>
        <fullName evidence="3">Esterase</fullName>
    </recommendedName>
</protein>
<evidence type="ECO:0000313" key="2">
    <source>
        <dbReference type="Proteomes" id="UP000019423"/>
    </source>
</evidence>
<dbReference type="Gene3D" id="3.40.50.1820">
    <property type="entry name" value="alpha/beta hydrolase"/>
    <property type="match status" value="1"/>
</dbReference>
<dbReference type="InterPro" id="IPR050583">
    <property type="entry name" value="Mycobacterial_A85_antigen"/>
</dbReference>
<organism evidence="1 2">
    <name type="scientific">Hymenobacter swuensis DY53</name>
    <dbReference type="NCBI Taxonomy" id="1227739"/>
    <lineage>
        <taxon>Bacteria</taxon>
        <taxon>Pseudomonadati</taxon>
        <taxon>Bacteroidota</taxon>
        <taxon>Cytophagia</taxon>
        <taxon>Cytophagales</taxon>
        <taxon>Hymenobacteraceae</taxon>
        <taxon>Hymenobacter</taxon>
    </lineage>
</organism>
<dbReference type="AlphaFoldDB" id="W8F3G5"/>
<evidence type="ECO:0000313" key="1">
    <source>
        <dbReference type="EMBL" id="AHJ99478.1"/>
    </source>
</evidence>
<gene>
    <name evidence="1" type="ORF">Hsw_3883</name>
</gene>
<dbReference type="PANTHER" id="PTHR48098">
    <property type="entry name" value="ENTEROCHELIN ESTERASE-RELATED"/>
    <property type="match status" value="1"/>
</dbReference>